<evidence type="ECO:0000313" key="2">
    <source>
        <dbReference type="EMBL" id="KAF3512453.1"/>
    </source>
</evidence>
<sequence>MVRIRKRLQDRCYKHHHKHLGFPLAQKLLPKSGVPQTTSYHQLPEIITFSIMQNPTSKEVNLEKLSTIQPGFEHQKHHFQKNLRNYDESSDQIKREKKITSINTIESIYGCEIKQNPRFVTSEDNGDGDDEEEEEEEEDKRLDFSSLLRVVSFDSVSLSLNDLHFFFFI</sequence>
<name>A0A8S9PI25_BRACR</name>
<accession>A0A8S9PI25</accession>
<evidence type="ECO:0000313" key="3">
    <source>
        <dbReference type="Proteomes" id="UP000712600"/>
    </source>
</evidence>
<organism evidence="2 3">
    <name type="scientific">Brassica cretica</name>
    <name type="common">Mustard</name>
    <dbReference type="NCBI Taxonomy" id="69181"/>
    <lineage>
        <taxon>Eukaryota</taxon>
        <taxon>Viridiplantae</taxon>
        <taxon>Streptophyta</taxon>
        <taxon>Embryophyta</taxon>
        <taxon>Tracheophyta</taxon>
        <taxon>Spermatophyta</taxon>
        <taxon>Magnoliopsida</taxon>
        <taxon>eudicotyledons</taxon>
        <taxon>Gunneridae</taxon>
        <taxon>Pentapetalae</taxon>
        <taxon>rosids</taxon>
        <taxon>malvids</taxon>
        <taxon>Brassicales</taxon>
        <taxon>Brassicaceae</taxon>
        <taxon>Brassiceae</taxon>
        <taxon>Brassica</taxon>
    </lineage>
</organism>
<protein>
    <submittedName>
        <fullName evidence="2">Uncharacterized protein</fullName>
    </submittedName>
</protein>
<dbReference type="AlphaFoldDB" id="A0A8S9PI25"/>
<dbReference type="Proteomes" id="UP000712600">
    <property type="component" value="Unassembled WGS sequence"/>
</dbReference>
<gene>
    <name evidence="2" type="ORF">F2Q69_00000907</name>
</gene>
<evidence type="ECO:0000256" key="1">
    <source>
        <dbReference type="SAM" id="MobiDB-lite"/>
    </source>
</evidence>
<reference evidence="2" key="1">
    <citation type="submission" date="2019-12" db="EMBL/GenBank/DDBJ databases">
        <title>Genome sequencing and annotation of Brassica cretica.</title>
        <authorList>
            <person name="Studholme D.J."/>
            <person name="Sarris P."/>
        </authorList>
    </citation>
    <scope>NUCLEOTIDE SEQUENCE</scope>
    <source>
        <strain evidence="2">PFS-109/04</strain>
        <tissue evidence="2">Leaf</tissue>
    </source>
</reference>
<dbReference type="EMBL" id="QGKX02001521">
    <property type="protein sequence ID" value="KAF3512453.1"/>
    <property type="molecule type" value="Genomic_DNA"/>
</dbReference>
<proteinExistence type="predicted"/>
<feature type="region of interest" description="Disordered" evidence="1">
    <location>
        <begin position="118"/>
        <end position="139"/>
    </location>
</feature>
<comment type="caution">
    <text evidence="2">The sequence shown here is derived from an EMBL/GenBank/DDBJ whole genome shotgun (WGS) entry which is preliminary data.</text>
</comment>
<feature type="compositionally biased region" description="Acidic residues" evidence="1">
    <location>
        <begin position="124"/>
        <end position="138"/>
    </location>
</feature>